<dbReference type="EMBL" id="JBICBT010001408">
    <property type="protein sequence ID" value="KAL3068422.1"/>
    <property type="molecule type" value="Genomic_DNA"/>
</dbReference>
<evidence type="ECO:0000259" key="3">
    <source>
        <dbReference type="Pfam" id="PF02931"/>
    </source>
</evidence>
<feature type="transmembrane region" description="Helical" evidence="1">
    <location>
        <begin position="344"/>
        <end position="365"/>
    </location>
</feature>
<evidence type="ECO:0000313" key="4">
    <source>
        <dbReference type="EMBL" id="KAL3068422.1"/>
    </source>
</evidence>
<dbReference type="SUPFAM" id="SSF63712">
    <property type="entry name" value="Nicotinic receptor ligand binding domain-like"/>
    <property type="match status" value="1"/>
</dbReference>
<dbReference type="InterPro" id="IPR036734">
    <property type="entry name" value="Neur_chan_lig-bd_sf"/>
</dbReference>
<feature type="transmembrane region" description="Helical" evidence="1">
    <location>
        <begin position="285"/>
        <end position="307"/>
    </location>
</feature>
<protein>
    <recommendedName>
        <fullName evidence="3">Neurotransmitter-gated ion-channel ligand-binding domain-containing protein</fullName>
    </recommendedName>
</protein>
<keyword evidence="1" id="KW-0812">Transmembrane</keyword>
<reference evidence="4 5" key="1">
    <citation type="submission" date="2024-10" db="EMBL/GenBank/DDBJ databases">
        <authorList>
            <person name="Kim D."/>
        </authorList>
    </citation>
    <scope>NUCLEOTIDE SEQUENCE [LARGE SCALE GENOMIC DNA]</scope>
    <source>
        <strain evidence="4">BH-2024</strain>
    </source>
</reference>
<comment type="caution">
    <text evidence="4">The sequence shown here is derived from an EMBL/GenBank/DDBJ whole genome shotgun (WGS) entry which is preliminary data.</text>
</comment>
<keyword evidence="1" id="KW-0472">Membrane</keyword>
<gene>
    <name evidence="4" type="ORF">niasHT_030713</name>
</gene>
<feature type="signal peptide" evidence="2">
    <location>
        <begin position="1"/>
        <end position="22"/>
    </location>
</feature>
<keyword evidence="1" id="KW-1133">Transmembrane helix</keyword>
<dbReference type="Gene3D" id="2.70.170.10">
    <property type="entry name" value="Neurotransmitter-gated ion-channel ligand-binding domain"/>
    <property type="match status" value="1"/>
</dbReference>
<dbReference type="PANTHER" id="PTHR18945">
    <property type="entry name" value="NEUROTRANSMITTER GATED ION CHANNEL"/>
    <property type="match status" value="1"/>
</dbReference>
<dbReference type="Pfam" id="PF02931">
    <property type="entry name" value="Neur_chan_LBD"/>
    <property type="match status" value="1"/>
</dbReference>
<feature type="chain" id="PRO_5044802092" description="Neurotransmitter-gated ion-channel ligand-binding domain-containing protein" evidence="2">
    <location>
        <begin position="23"/>
        <end position="449"/>
    </location>
</feature>
<name>A0ABD2HNU4_9BILA</name>
<proteinExistence type="predicted"/>
<keyword evidence="2" id="KW-0732">Signal</keyword>
<feature type="transmembrane region" description="Helical" evidence="1">
    <location>
        <begin position="423"/>
        <end position="445"/>
    </location>
</feature>
<evidence type="ECO:0000256" key="1">
    <source>
        <dbReference type="SAM" id="Phobius"/>
    </source>
</evidence>
<dbReference type="CDD" id="cd18989">
    <property type="entry name" value="LGIC_ECD_cation"/>
    <property type="match status" value="1"/>
</dbReference>
<evidence type="ECO:0000313" key="5">
    <source>
        <dbReference type="Proteomes" id="UP001620626"/>
    </source>
</evidence>
<dbReference type="InterPro" id="IPR006202">
    <property type="entry name" value="Neur_chan_lig-bd"/>
</dbReference>
<dbReference type="AlphaFoldDB" id="A0ABD2HNU4"/>
<feature type="domain" description="Neurotransmitter-gated ion-channel ligand-binding" evidence="3">
    <location>
        <begin position="54"/>
        <end position="201"/>
    </location>
</feature>
<feature type="transmembrane region" description="Helical" evidence="1">
    <location>
        <begin position="314"/>
        <end position="332"/>
    </location>
</feature>
<dbReference type="InterPro" id="IPR006201">
    <property type="entry name" value="Neur_channel"/>
</dbReference>
<dbReference type="Proteomes" id="UP001620626">
    <property type="component" value="Unassembled WGS sequence"/>
</dbReference>
<accession>A0ABD2HNU4</accession>
<sequence length="449" mass="51018">MVSPFSPQFAFIFSFVLLPIWAEILTSDLRGEIGTDDGEKAEEVANRTYVQEQSELQKAIFKNYDRKVRPVRNQSLPVTVFFHAYLMHFVVDQLQQTLLLSGHIYMSWIDELAVWDPSQFNNVRTTMAKQWELWHPDLRIANSVAGVNTYFEISRRSHATLTSISPNRTKVEVYPNFNMKIGCHFEYSAYPFDEQQCAARLYVANVMTEVELSVYYNLEPSVMLGWGNQSAKRHVSDWELLAVNANLSFYRNRRYSSARPTTAFEAQSSWSLLLLGVRLRRNAPLFWLSLALPSLCFSLVNILSFVLPRPEHSVVLLLINFFLHGMFIRDAIRALPPAVGDPPRIVVIANSLLPLSLVCLLLHLFSRPFCRFLMVHLNSSSSARSTFIRSIILPDEQGEIEAENGGGNGAQKAALVRRLPPLVLMRLCCALLLLLITVPLLSPLFRVVA</sequence>
<evidence type="ECO:0000256" key="2">
    <source>
        <dbReference type="SAM" id="SignalP"/>
    </source>
</evidence>
<keyword evidence="5" id="KW-1185">Reference proteome</keyword>
<organism evidence="4 5">
    <name type="scientific">Heterodera trifolii</name>
    <dbReference type="NCBI Taxonomy" id="157864"/>
    <lineage>
        <taxon>Eukaryota</taxon>
        <taxon>Metazoa</taxon>
        <taxon>Ecdysozoa</taxon>
        <taxon>Nematoda</taxon>
        <taxon>Chromadorea</taxon>
        <taxon>Rhabditida</taxon>
        <taxon>Tylenchina</taxon>
        <taxon>Tylenchomorpha</taxon>
        <taxon>Tylenchoidea</taxon>
        <taxon>Heteroderidae</taxon>
        <taxon>Heteroderinae</taxon>
        <taxon>Heterodera</taxon>
    </lineage>
</organism>